<dbReference type="Proteomes" id="UP001153712">
    <property type="component" value="Chromosome 1"/>
</dbReference>
<evidence type="ECO:0000313" key="2">
    <source>
        <dbReference type="EMBL" id="CAG9853587.1"/>
    </source>
</evidence>
<gene>
    <name evidence="2" type="ORF">PHYEVI_LOCUS60</name>
</gene>
<reference evidence="2" key="1">
    <citation type="submission" date="2022-01" db="EMBL/GenBank/DDBJ databases">
        <authorList>
            <person name="King R."/>
        </authorList>
    </citation>
    <scope>NUCLEOTIDE SEQUENCE</scope>
</reference>
<evidence type="ECO:0000256" key="1">
    <source>
        <dbReference type="SAM" id="MobiDB-lite"/>
    </source>
</evidence>
<keyword evidence="3" id="KW-1185">Reference proteome</keyword>
<evidence type="ECO:0000313" key="3">
    <source>
        <dbReference type="Proteomes" id="UP001153712"/>
    </source>
</evidence>
<name>A0A9N9TE38_PHYSR</name>
<sequence length="248" mass="29082">MPRTYHKGRKRSKVSKSLRLYWKAKNEKKLKIEEIIQAEKEVQQKIQEDQPEIQEEQQEIQEDQQNIQEVQQQIQEIQEDNNQQQLEEKGNAETHIEERGPEEEVFRHKKLGIISSDEYERISNYKLEYETVPAPENPITGNRIVELGYVLQWATRLQYNHSKTCTLGMLSIKEERRQGLTSIIIYQCSSCPNEYAYHTENPNREKSLINIGAHGCTDYAFKYIPSNGKQFRKELGNWPGGNKKLSGE</sequence>
<accession>A0A9N9TE38</accession>
<proteinExistence type="predicted"/>
<protein>
    <submittedName>
        <fullName evidence="2">Uncharacterized protein</fullName>
    </submittedName>
</protein>
<dbReference type="AlphaFoldDB" id="A0A9N9TE38"/>
<feature type="compositionally biased region" description="Low complexity" evidence="1">
    <location>
        <begin position="63"/>
        <end position="85"/>
    </location>
</feature>
<organism evidence="2 3">
    <name type="scientific">Phyllotreta striolata</name>
    <name type="common">Striped flea beetle</name>
    <name type="synonym">Crioceris striolata</name>
    <dbReference type="NCBI Taxonomy" id="444603"/>
    <lineage>
        <taxon>Eukaryota</taxon>
        <taxon>Metazoa</taxon>
        <taxon>Ecdysozoa</taxon>
        <taxon>Arthropoda</taxon>
        <taxon>Hexapoda</taxon>
        <taxon>Insecta</taxon>
        <taxon>Pterygota</taxon>
        <taxon>Neoptera</taxon>
        <taxon>Endopterygota</taxon>
        <taxon>Coleoptera</taxon>
        <taxon>Polyphaga</taxon>
        <taxon>Cucujiformia</taxon>
        <taxon>Chrysomeloidea</taxon>
        <taxon>Chrysomelidae</taxon>
        <taxon>Galerucinae</taxon>
        <taxon>Alticini</taxon>
        <taxon>Phyllotreta</taxon>
    </lineage>
</organism>
<dbReference type="EMBL" id="OU900094">
    <property type="protein sequence ID" value="CAG9853587.1"/>
    <property type="molecule type" value="Genomic_DNA"/>
</dbReference>
<feature type="region of interest" description="Disordered" evidence="1">
    <location>
        <begin position="42"/>
        <end position="102"/>
    </location>
</feature>
<dbReference type="OrthoDB" id="6779531at2759"/>
<feature type="compositionally biased region" description="Acidic residues" evidence="1">
    <location>
        <begin position="49"/>
        <end position="62"/>
    </location>
</feature>
<feature type="compositionally biased region" description="Basic and acidic residues" evidence="1">
    <location>
        <begin position="86"/>
        <end position="102"/>
    </location>
</feature>